<evidence type="ECO:0000313" key="1">
    <source>
        <dbReference type="EMBL" id="MBU3806246.1"/>
    </source>
</evidence>
<proteinExistence type="predicted"/>
<reference evidence="1" key="2">
    <citation type="submission" date="2021-04" db="EMBL/GenBank/DDBJ databases">
        <authorList>
            <person name="Gilroy R."/>
        </authorList>
    </citation>
    <scope>NUCLEOTIDE SEQUENCE</scope>
    <source>
        <strain evidence="1">B5_2728</strain>
    </source>
</reference>
<organism evidence="1 2">
    <name type="scientific">Candidatus Allofournierella pullistercoris</name>
    <dbReference type="NCBI Taxonomy" id="2838597"/>
    <lineage>
        <taxon>Bacteria</taxon>
        <taxon>Bacillati</taxon>
        <taxon>Bacillota</taxon>
        <taxon>Clostridia</taxon>
        <taxon>Eubacteriales</taxon>
        <taxon>Oscillospiraceae</taxon>
        <taxon>Allofournierella</taxon>
    </lineage>
</organism>
<evidence type="ECO:0000313" key="2">
    <source>
        <dbReference type="Proteomes" id="UP000713596"/>
    </source>
</evidence>
<dbReference type="EMBL" id="JAHLFP010000039">
    <property type="protein sequence ID" value="MBU3806246.1"/>
    <property type="molecule type" value="Genomic_DNA"/>
</dbReference>
<protein>
    <recommendedName>
        <fullName evidence="3">N-acetyltransferase domain-containing protein</fullName>
    </recommendedName>
</protein>
<gene>
    <name evidence="1" type="ORF">H9882_05070</name>
</gene>
<dbReference type="SUPFAM" id="SSF55729">
    <property type="entry name" value="Acyl-CoA N-acyltransferases (Nat)"/>
    <property type="match status" value="1"/>
</dbReference>
<accession>A0A948WSF8</accession>
<comment type="caution">
    <text evidence="1">The sequence shown here is derived from an EMBL/GenBank/DDBJ whole genome shotgun (WGS) entry which is preliminary data.</text>
</comment>
<name>A0A948WSF8_9FIRM</name>
<dbReference type="AlphaFoldDB" id="A0A948WSF8"/>
<reference evidence="1" key="1">
    <citation type="journal article" date="2021" name="PeerJ">
        <title>Extensive microbial diversity within the chicken gut microbiome revealed by metagenomics and culture.</title>
        <authorList>
            <person name="Gilroy R."/>
            <person name="Ravi A."/>
            <person name="Getino M."/>
            <person name="Pursley I."/>
            <person name="Horton D.L."/>
            <person name="Alikhan N.F."/>
            <person name="Baker D."/>
            <person name="Gharbi K."/>
            <person name="Hall N."/>
            <person name="Watson M."/>
            <person name="Adriaenssens E.M."/>
            <person name="Foster-Nyarko E."/>
            <person name="Jarju S."/>
            <person name="Secka A."/>
            <person name="Antonio M."/>
            <person name="Oren A."/>
            <person name="Chaudhuri R.R."/>
            <person name="La Ragione R."/>
            <person name="Hildebrand F."/>
            <person name="Pallen M.J."/>
        </authorList>
    </citation>
    <scope>NUCLEOTIDE SEQUENCE</scope>
    <source>
        <strain evidence="1">B5_2728</strain>
    </source>
</reference>
<sequence length="330" mass="37303">MSETVFRLAQPQEAQTIIDFVNTHFDWKLPLINRREYFDFYYRPTANALQFAVAEQAGEYLAVAGYIRASKETQSDIWVSVWVAKKGSNGVGLELMNALPGLTGAKLVACNNIRHKTMALYHFLGWSAERLPHYYRLNGQVSYRLAQVQDATILPVAGDLGLEPVSSPNQLEELGLPATPHTPRKDTWYLCRRYFAFPHQSYQVYAARQEGKLLAYVVLRLADSGQGTALRMVDFIGADEILPRLGKALDSLLVESGAEYLDCYCAGIPEEIFTQAGFSPRREDCPNILPNYLNPPLLENTEYYYFTNQPEQFVLFKADGDQDRPNLPAE</sequence>
<evidence type="ECO:0008006" key="3">
    <source>
        <dbReference type="Google" id="ProtNLM"/>
    </source>
</evidence>
<dbReference type="Proteomes" id="UP000713596">
    <property type="component" value="Unassembled WGS sequence"/>
</dbReference>
<dbReference type="InterPro" id="IPR016181">
    <property type="entry name" value="Acyl_CoA_acyltransferase"/>
</dbReference>